<dbReference type="AlphaFoldDB" id="A0ABD3NZN5"/>
<feature type="region of interest" description="Disordered" evidence="1">
    <location>
        <begin position="1"/>
        <end position="27"/>
    </location>
</feature>
<evidence type="ECO:0000256" key="1">
    <source>
        <dbReference type="SAM" id="MobiDB-lite"/>
    </source>
</evidence>
<gene>
    <name evidence="3" type="ORF">ACHAW5_008962</name>
</gene>
<name>A0ABD3NZN5_9STRA</name>
<dbReference type="Gene3D" id="3.40.50.1110">
    <property type="entry name" value="SGNH hydrolase"/>
    <property type="match status" value="1"/>
</dbReference>
<evidence type="ECO:0000259" key="2">
    <source>
        <dbReference type="Pfam" id="PF13472"/>
    </source>
</evidence>
<proteinExistence type="predicted"/>
<accession>A0ABD3NZN5</accession>
<dbReference type="SUPFAM" id="SSF52266">
    <property type="entry name" value="SGNH hydrolase"/>
    <property type="match status" value="1"/>
</dbReference>
<organism evidence="3 4">
    <name type="scientific">Stephanodiscus triporus</name>
    <dbReference type="NCBI Taxonomy" id="2934178"/>
    <lineage>
        <taxon>Eukaryota</taxon>
        <taxon>Sar</taxon>
        <taxon>Stramenopiles</taxon>
        <taxon>Ochrophyta</taxon>
        <taxon>Bacillariophyta</taxon>
        <taxon>Coscinodiscophyceae</taxon>
        <taxon>Thalassiosirophycidae</taxon>
        <taxon>Stephanodiscales</taxon>
        <taxon>Stephanodiscaceae</taxon>
        <taxon>Stephanodiscus</taxon>
    </lineage>
</organism>
<evidence type="ECO:0000313" key="3">
    <source>
        <dbReference type="EMBL" id="KAL3780633.1"/>
    </source>
</evidence>
<dbReference type="InterPro" id="IPR051532">
    <property type="entry name" value="Ester_Hydrolysis_Enzymes"/>
</dbReference>
<dbReference type="PANTHER" id="PTHR30383:SF32">
    <property type="entry name" value="SGNH-HYDROLASE"/>
    <property type="match status" value="1"/>
</dbReference>
<dbReference type="InterPro" id="IPR036514">
    <property type="entry name" value="SGNH_hydro_sf"/>
</dbReference>
<comment type="caution">
    <text evidence="3">The sequence shown here is derived from an EMBL/GenBank/DDBJ whole genome shotgun (WGS) entry which is preliminary data.</text>
</comment>
<dbReference type="Proteomes" id="UP001530315">
    <property type="component" value="Unassembled WGS sequence"/>
</dbReference>
<keyword evidence="4" id="KW-1185">Reference proteome</keyword>
<evidence type="ECO:0000313" key="4">
    <source>
        <dbReference type="Proteomes" id="UP001530315"/>
    </source>
</evidence>
<dbReference type="PANTHER" id="PTHR30383">
    <property type="entry name" value="THIOESTERASE 1/PROTEASE 1/LYSOPHOSPHOLIPASE L1"/>
    <property type="match status" value="1"/>
</dbReference>
<reference evidence="3 4" key="1">
    <citation type="submission" date="2024-10" db="EMBL/GenBank/DDBJ databases">
        <title>Updated reference genomes for cyclostephanoid diatoms.</title>
        <authorList>
            <person name="Roberts W.R."/>
            <person name="Alverson A.J."/>
        </authorList>
    </citation>
    <scope>NUCLEOTIDE SEQUENCE [LARGE SCALE GENOMIC DNA]</scope>
    <source>
        <strain evidence="3 4">AJA276-08</strain>
    </source>
</reference>
<feature type="compositionally biased region" description="Low complexity" evidence="1">
    <location>
        <begin position="1"/>
        <end position="13"/>
    </location>
</feature>
<dbReference type="EMBL" id="JALLAZ020001105">
    <property type="protein sequence ID" value="KAL3780633.1"/>
    <property type="molecule type" value="Genomic_DNA"/>
</dbReference>
<protein>
    <recommendedName>
        <fullName evidence="2">SGNH hydrolase-type esterase domain-containing protein</fullName>
    </recommendedName>
</protein>
<sequence length="370" mass="41652">MSLMSSSSSTISSYYGDKLGGYPRSYTDDNWIEGGDDDWIYGEGSRFATDDYYGGRPAMDYADVGGWDDTDDGYAVPMPAKGEEKEAEEKNVVTAVPANDAGADAVVGEEGGARRTRRRESSVEDEDYELHVVFVGDSITEQRQGTAMGKPNDDYTGIKEVFDKTFTRKKGGDFNGIAMGISGDTSPNLLWRLMNGEMPYGLTPRVWWVGIGINDLSIKGCSEEVTLLGILRVVEEIQIYHPEDVIVINSILPVQRNQEGLLEHIGKHHEDVALKNKEQDMSAEQMDKKRDRYDFWPSIVSINKELSEFASKHKMIKFFNADNVFVEEREDGKYMKLDLFSDPVHPNLAGHKKWNAEIKKRLHEILNDKP</sequence>
<feature type="domain" description="SGNH hydrolase-type esterase" evidence="2">
    <location>
        <begin position="134"/>
        <end position="352"/>
    </location>
</feature>
<dbReference type="Pfam" id="PF13472">
    <property type="entry name" value="Lipase_GDSL_2"/>
    <property type="match status" value="1"/>
</dbReference>
<dbReference type="InterPro" id="IPR013830">
    <property type="entry name" value="SGNH_hydro"/>
</dbReference>